<organism evidence="11 12">
    <name type="scientific">Caenorhabditis japonica</name>
    <dbReference type="NCBI Taxonomy" id="281687"/>
    <lineage>
        <taxon>Eukaryota</taxon>
        <taxon>Metazoa</taxon>
        <taxon>Ecdysozoa</taxon>
        <taxon>Nematoda</taxon>
        <taxon>Chromadorea</taxon>
        <taxon>Rhabditida</taxon>
        <taxon>Rhabditina</taxon>
        <taxon>Rhabditomorpha</taxon>
        <taxon>Rhabditoidea</taxon>
        <taxon>Rhabditidae</taxon>
        <taxon>Peloderinae</taxon>
        <taxon>Caenorhabditis</taxon>
    </lineage>
</organism>
<dbReference type="Gene3D" id="2.30.42.10">
    <property type="match status" value="2"/>
</dbReference>
<keyword evidence="12" id="KW-1185">Reference proteome</keyword>
<evidence type="ECO:0000256" key="4">
    <source>
        <dbReference type="ARBA" id="ARBA00022707"/>
    </source>
</evidence>
<keyword evidence="6" id="KW-0333">Golgi apparatus</keyword>
<dbReference type="Pfam" id="PF04495">
    <property type="entry name" value="GRASP55_65"/>
    <property type="match status" value="1"/>
</dbReference>
<keyword evidence="9" id="KW-0479">Metal-binding</keyword>
<name>A0A8R1IW97_CAEJA</name>
<dbReference type="InterPro" id="IPR007583">
    <property type="entry name" value="GRASP55_65"/>
</dbReference>
<evidence type="ECO:0000256" key="9">
    <source>
        <dbReference type="PIRSR" id="PIRSR607583-1"/>
    </source>
</evidence>
<dbReference type="InterPro" id="IPR024958">
    <property type="entry name" value="GRASP_PDZ"/>
</dbReference>
<dbReference type="SUPFAM" id="SSF50156">
    <property type="entry name" value="PDZ domain-like"/>
    <property type="match status" value="2"/>
</dbReference>
<dbReference type="FunFam" id="2.30.42.10:FF:000056">
    <property type="entry name" value="Golgi reassembly-stacking protein 2 isoform 1"/>
    <property type="match status" value="1"/>
</dbReference>
<dbReference type="Gene3D" id="3.40.30.10">
    <property type="entry name" value="Glutaredoxin"/>
    <property type="match status" value="1"/>
</dbReference>
<feature type="domain" description="PDZ GRASP-type" evidence="10">
    <location>
        <begin position="15"/>
        <end position="105"/>
    </location>
</feature>
<feature type="binding site" evidence="9">
    <location>
        <position position="18"/>
    </location>
    <ligand>
        <name>Zn(2+)</name>
        <dbReference type="ChEBI" id="CHEBI:29105"/>
    </ligand>
</feature>
<feature type="binding site" evidence="9">
    <location>
        <position position="103"/>
    </location>
    <ligand>
        <name>Zn(2+)</name>
        <dbReference type="ChEBI" id="CHEBI:29105"/>
    </ligand>
</feature>
<keyword evidence="8" id="KW-0449">Lipoprotein</keyword>
<dbReference type="PROSITE" id="PS51865">
    <property type="entry name" value="PDZ_GRASP"/>
    <property type="match status" value="2"/>
</dbReference>
<keyword evidence="9" id="KW-0862">Zinc</keyword>
<dbReference type="PANTHER" id="PTHR12893:SF0">
    <property type="entry name" value="GRASP65"/>
    <property type="match status" value="1"/>
</dbReference>
<dbReference type="Proteomes" id="UP000005237">
    <property type="component" value="Unassembled WGS sequence"/>
</dbReference>
<dbReference type="GO" id="GO:0046872">
    <property type="term" value="F:metal ion binding"/>
    <property type="evidence" value="ECO:0007669"/>
    <property type="project" value="UniProtKB-KW"/>
</dbReference>
<dbReference type="GO" id="GO:0007030">
    <property type="term" value="P:Golgi organization"/>
    <property type="evidence" value="ECO:0007669"/>
    <property type="project" value="TreeGrafter"/>
</dbReference>
<proteinExistence type="inferred from homology"/>
<evidence type="ECO:0000259" key="10">
    <source>
        <dbReference type="PROSITE" id="PS51865"/>
    </source>
</evidence>
<reference evidence="12" key="1">
    <citation type="submission" date="2010-08" db="EMBL/GenBank/DDBJ databases">
        <authorList>
            <consortium name="Caenorhabditis japonica Sequencing Consortium"/>
            <person name="Wilson R.K."/>
        </authorList>
    </citation>
    <scope>NUCLEOTIDE SEQUENCE [LARGE SCALE GENOMIC DNA]</scope>
    <source>
        <strain evidence="12">DF5081</strain>
    </source>
</reference>
<evidence type="ECO:0000256" key="5">
    <source>
        <dbReference type="ARBA" id="ARBA00022737"/>
    </source>
</evidence>
<evidence type="ECO:0000256" key="8">
    <source>
        <dbReference type="ARBA" id="ARBA00023288"/>
    </source>
</evidence>
<dbReference type="AlphaFoldDB" id="A0A8R1IW97"/>
<keyword evidence="5" id="KW-0677">Repeat</keyword>
<comment type="subcellular location">
    <subcellularLocation>
        <location evidence="1">Golgi apparatus membrane</location>
    </subcellularLocation>
</comment>
<evidence type="ECO:0000256" key="7">
    <source>
        <dbReference type="ARBA" id="ARBA00023136"/>
    </source>
</evidence>
<dbReference type="EnsemblMetazoa" id="CJA43085.1">
    <property type="protein sequence ID" value="CJA43085.1"/>
    <property type="gene ID" value="WBGene00218933"/>
</dbReference>
<protein>
    <recommendedName>
        <fullName evidence="10">PDZ GRASP-type domain-containing protein</fullName>
    </recommendedName>
</protein>
<accession>A0A8R1IW97</accession>
<evidence type="ECO:0000313" key="12">
    <source>
        <dbReference type="Proteomes" id="UP000005237"/>
    </source>
</evidence>
<evidence type="ECO:0000256" key="6">
    <source>
        <dbReference type="ARBA" id="ARBA00023034"/>
    </source>
</evidence>
<dbReference type="FunFam" id="2.30.42.10:FF:000026">
    <property type="entry name" value="Golgi reassembly stacking protein 2"/>
    <property type="match status" value="1"/>
</dbReference>
<dbReference type="InterPro" id="IPR036034">
    <property type="entry name" value="PDZ_sf"/>
</dbReference>
<sequence length="304" mass="33455">MGSSESVPIPGGGTEGYHVLRVQENSPGSLSGLEPFFDFIVSIGNTRLDKDNDTMKEVLKQHVDKPLEITVYNSKSQSVRQTTITPSQNWGGQGLLGVSIRFCSFDGASQHVWHIISVQPNSPASLAGLIADTDYILGAESVLHQADDLIALVQANEGKPLKLYVYNVDTDLVREVSLTPNSAWGGEGCLGCDIGYGYLHRIPVSVDRVKSAPQVKPVTQNRVPIGNPLVDKFVDDLFNDTHHKKLHEKLNKVLEQIFAGAEKIGKELKEETTTAPKEDYKKIDSVFNKLQPAKNRYSFAKQEL</sequence>
<evidence type="ECO:0000256" key="2">
    <source>
        <dbReference type="ARBA" id="ARBA00007144"/>
    </source>
</evidence>
<feature type="domain" description="PDZ GRASP-type" evidence="10">
    <location>
        <begin position="111"/>
        <end position="199"/>
    </location>
</feature>
<keyword evidence="7" id="KW-0472">Membrane</keyword>
<keyword evidence="4" id="KW-0519">Myristate</keyword>
<evidence type="ECO:0000256" key="3">
    <source>
        <dbReference type="ARBA" id="ARBA00022553"/>
    </source>
</evidence>
<comment type="similarity">
    <text evidence="2">Belongs to the GORASP family.</text>
</comment>
<evidence type="ECO:0000256" key="1">
    <source>
        <dbReference type="ARBA" id="ARBA00004394"/>
    </source>
</evidence>
<dbReference type="GO" id="GO:0000139">
    <property type="term" value="C:Golgi membrane"/>
    <property type="evidence" value="ECO:0007669"/>
    <property type="project" value="UniProtKB-SubCell"/>
</dbReference>
<keyword evidence="3" id="KW-0597">Phosphoprotein</keyword>
<reference evidence="11" key="2">
    <citation type="submission" date="2022-06" db="UniProtKB">
        <authorList>
            <consortium name="EnsemblMetazoa"/>
        </authorList>
    </citation>
    <scope>IDENTIFICATION</scope>
    <source>
        <strain evidence="11">DF5081</strain>
    </source>
</reference>
<evidence type="ECO:0000313" key="11">
    <source>
        <dbReference type="EnsemblMetazoa" id="CJA43085.1"/>
    </source>
</evidence>
<dbReference type="PANTHER" id="PTHR12893">
    <property type="entry name" value="GOLGI REASSEMBLY STACKING PROTEIN GRASP"/>
    <property type="match status" value="1"/>
</dbReference>